<organism evidence="2">
    <name type="scientific">Sphingobacterium sp. (strain 21)</name>
    <dbReference type="NCBI Taxonomy" id="743722"/>
    <lineage>
        <taxon>Bacteria</taxon>
        <taxon>Pseudomonadati</taxon>
        <taxon>Bacteroidota</taxon>
        <taxon>Sphingobacteriia</taxon>
        <taxon>Sphingobacteriales</taxon>
        <taxon>Sphingobacteriaceae</taxon>
        <taxon>Sphingobacterium</taxon>
    </lineage>
</organism>
<dbReference type="InterPro" id="IPR036388">
    <property type="entry name" value="WH-like_DNA-bd_sf"/>
</dbReference>
<proteinExistence type="predicted"/>
<feature type="region of interest" description="Disordered" evidence="1">
    <location>
        <begin position="34"/>
        <end position="63"/>
    </location>
</feature>
<dbReference type="AlphaFoldDB" id="F4CBJ4"/>
<evidence type="ECO:0000313" key="2">
    <source>
        <dbReference type="EMBL" id="ADZ77442.1"/>
    </source>
</evidence>
<gene>
    <name evidence="2" type="ordered locus">Sph21_0867</name>
</gene>
<dbReference type="InterPro" id="IPR036390">
    <property type="entry name" value="WH_DNA-bd_sf"/>
</dbReference>
<evidence type="ECO:0000256" key="1">
    <source>
        <dbReference type="SAM" id="MobiDB-lite"/>
    </source>
</evidence>
<dbReference type="Gene3D" id="1.10.10.10">
    <property type="entry name" value="Winged helix-like DNA-binding domain superfamily/Winged helix DNA-binding domain"/>
    <property type="match status" value="1"/>
</dbReference>
<dbReference type="PATRIC" id="fig|743722.3.peg.930"/>
<protein>
    <submittedName>
        <fullName evidence="2">LexA DNA-binding protein</fullName>
    </submittedName>
</protein>
<dbReference type="eggNOG" id="COG1974">
    <property type="taxonomic scope" value="Bacteria"/>
</dbReference>
<feature type="compositionally biased region" description="Gly residues" evidence="1">
    <location>
        <begin position="36"/>
        <end position="59"/>
    </location>
</feature>
<accession>F4CBJ4</accession>
<dbReference type="SUPFAM" id="SSF46785">
    <property type="entry name" value="Winged helix' DNA-binding domain"/>
    <property type="match status" value="1"/>
</dbReference>
<reference evidence="2" key="1">
    <citation type="submission" date="2011-03" db="EMBL/GenBank/DDBJ databases">
        <title>Complete sequence of Sphingobacterium sp. 21.</title>
        <authorList>
            <consortium name="US DOE Joint Genome Institute"/>
            <person name="Lucas S."/>
            <person name="Copeland A."/>
            <person name="Lapidus A."/>
            <person name="Cheng J.-F."/>
            <person name="Goodwin L."/>
            <person name="Pitluck S."/>
            <person name="Davenport K."/>
            <person name="Detter J.C."/>
            <person name="Han C."/>
            <person name="Tapia R."/>
            <person name="Land M."/>
            <person name="Hauser L."/>
            <person name="Kyrpides N."/>
            <person name="Ivanova N."/>
            <person name="Ovchinnikova G."/>
            <person name="Pagani I."/>
            <person name="Siebers A.K."/>
            <person name="Allgaier M."/>
            <person name="Thelen M.P."/>
            <person name="Hugenholtz P."/>
            <person name="Woyke T."/>
        </authorList>
    </citation>
    <scope>NUCLEOTIDE SEQUENCE</scope>
    <source>
        <strain evidence="2">21</strain>
    </source>
</reference>
<sequence length="128" mass="13956">MEEGWKHYTDTAPIFEQGTNFTKVEFWLSAKEIQGGQKGGQTGGQKGGQKGGQTGGQTGGNIDVLTDRQREALTLIKAKRSIGRKELGAILNINESAVQKILNVLKSKGYIQRGGRATFGGYWEILKE</sequence>
<dbReference type="KEGG" id="shg:Sph21_0867"/>
<dbReference type="STRING" id="743722.Sph21_0867"/>
<name>F4CBJ4_SPHS2</name>
<dbReference type="HOGENOM" id="CLU_1958173_0_0_10"/>
<dbReference type="GO" id="GO:0003677">
    <property type="term" value="F:DNA binding"/>
    <property type="evidence" value="ECO:0007669"/>
    <property type="project" value="UniProtKB-KW"/>
</dbReference>
<dbReference type="OrthoDB" id="9807907at2"/>
<keyword evidence="2" id="KW-0238">DNA-binding</keyword>
<dbReference type="EMBL" id="CP002584">
    <property type="protein sequence ID" value="ADZ77442.1"/>
    <property type="molecule type" value="Genomic_DNA"/>
</dbReference>